<dbReference type="Proteomes" id="UP001595765">
    <property type="component" value="Unassembled WGS sequence"/>
</dbReference>
<sequence length="140" mass="14156">MRTTPSPRAAPTASLLLLLGLITLLHAVFLPARSHLIAEEANCPRLRAPAAAAAIPGAAHLCPPPAAAATPSQSHPEHDPAARACHGTAGTRAPGHTLLLPAGEPTTPGIRAALQAGEFAAPPSAELATLPAPLRQVLRC</sequence>
<name>A0ABV8HNP0_9ACTN</name>
<accession>A0ABV8HNP0</accession>
<proteinExistence type="predicted"/>
<keyword evidence="3" id="KW-1185">Reference proteome</keyword>
<evidence type="ECO:0008006" key="4">
    <source>
        <dbReference type="Google" id="ProtNLM"/>
    </source>
</evidence>
<dbReference type="RefSeq" id="WP_386430328.1">
    <property type="nucleotide sequence ID" value="NZ_JBHSBB010000012.1"/>
</dbReference>
<comment type="caution">
    <text evidence="2">The sequence shown here is derived from an EMBL/GenBank/DDBJ whole genome shotgun (WGS) entry which is preliminary data.</text>
</comment>
<dbReference type="EMBL" id="JBHSBB010000012">
    <property type="protein sequence ID" value="MFC4033231.1"/>
    <property type="molecule type" value="Genomic_DNA"/>
</dbReference>
<evidence type="ECO:0000313" key="3">
    <source>
        <dbReference type="Proteomes" id="UP001595765"/>
    </source>
</evidence>
<reference evidence="3" key="1">
    <citation type="journal article" date="2019" name="Int. J. Syst. Evol. Microbiol.">
        <title>The Global Catalogue of Microorganisms (GCM) 10K type strain sequencing project: providing services to taxonomists for standard genome sequencing and annotation.</title>
        <authorList>
            <consortium name="The Broad Institute Genomics Platform"/>
            <consortium name="The Broad Institute Genome Sequencing Center for Infectious Disease"/>
            <person name="Wu L."/>
            <person name="Ma J."/>
        </authorList>
    </citation>
    <scope>NUCLEOTIDE SEQUENCE [LARGE SCALE GENOMIC DNA]</scope>
    <source>
        <strain evidence="3">CGMCC 4.7237</strain>
    </source>
</reference>
<gene>
    <name evidence="2" type="ORF">ACFO3J_17290</name>
</gene>
<evidence type="ECO:0000313" key="2">
    <source>
        <dbReference type="EMBL" id="MFC4033231.1"/>
    </source>
</evidence>
<feature type="region of interest" description="Disordered" evidence="1">
    <location>
        <begin position="65"/>
        <end position="93"/>
    </location>
</feature>
<evidence type="ECO:0000256" key="1">
    <source>
        <dbReference type="SAM" id="MobiDB-lite"/>
    </source>
</evidence>
<protein>
    <recommendedName>
        <fullName evidence="4">Secreted protein</fullName>
    </recommendedName>
</protein>
<organism evidence="2 3">
    <name type="scientific">Streptomyces polygonati</name>
    <dbReference type="NCBI Taxonomy" id="1617087"/>
    <lineage>
        <taxon>Bacteria</taxon>
        <taxon>Bacillati</taxon>
        <taxon>Actinomycetota</taxon>
        <taxon>Actinomycetes</taxon>
        <taxon>Kitasatosporales</taxon>
        <taxon>Streptomycetaceae</taxon>
        <taxon>Streptomyces</taxon>
    </lineage>
</organism>